<dbReference type="InterPro" id="IPR043129">
    <property type="entry name" value="ATPase_NBD"/>
</dbReference>
<gene>
    <name evidence="9" type="ORF">SAMN04487766_11528</name>
</gene>
<organism evidence="9 10">
    <name type="scientific">Actinomyces ruminicola</name>
    <dbReference type="NCBI Taxonomy" id="332524"/>
    <lineage>
        <taxon>Bacteria</taxon>
        <taxon>Bacillati</taxon>
        <taxon>Actinomycetota</taxon>
        <taxon>Actinomycetes</taxon>
        <taxon>Actinomycetales</taxon>
        <taxon>Actinomycetaceae</taxon>
        <taxon>Actinomyces</taxon>
    </lineage>
</organism>
<evidence type="ECO:0000313" key="10">
    <source>
        <dbReference type="Proteomes" id="UP000199671"/>
    </source>
</evidence>
<evidence type="ECO:0000313" key="9">
    <source>
        <dbReference type="EMBL" id="SDN14722.1"/>
    </source>
</evidence>
<dbReference type="GO" id="GO:0006096">
    <property type="term" value="P:glycolytic process"/>
    <property type="evidence" value="ECO:0007669"/>
    <property type="project" value="InterPro"/>
</dbReference>
<keyword evidence="4" id="KW-0808">Transferase</keyword>
<dbReference type="Gene3D" id="3.30.420.40">
    <property type="match status" value="2"/>
</dbReference>
<reference evidence="9 10" key="1">
    <citation type="submission" date="2016-10" db="EMBL/GenBank/DDBJ databases">
        <authorList>
            <person name="de Groot N.N."/>
        </authorList>
    </citation>
    <scope>NUCLEOTIDE SEQUENCE [LARGE SCALE GENOMIC DNA]</scope>
    <source>
        <strain evidence="9 10">KPR-7B</strain>
    </source>
</reference>
<evidence type="ECO:0000256" key="5">
    <source>
        <dbReference type="ARBA" id="ARBA00022741"/>
    </source>
</evidence>
<proteinExistence type="inferred from homology"/>
<dbReference type="Pfam" id="PF00480">
    <property type="entry name" value="ROK"/>
    <property type="match status" value="1"/>
</dbReference>
<dbReference type="InterPro" id="IPR000600">
    <property type="entry name" value="ROK"/>
</dbReference>
<dbReference type="NCBIfam" id="TIGR00744">
    <property type="entry name" value="ROK_glcA_fam"/>
    <property type="match status" value="1"/>
</dbReference>
<evidence type="ECO:0000256" key="2">
    <source>
        <dbReference type="ARBA" id="ARBA00012323"/>
    </source>
</evidence>
<dbReference type="GO" id="GO:0005524">
    <property type="term" value="F:ATP binding"/>
    <property type="evidence" value="ECO:0007669"/>
    <property type="project" value="UniProtKB-KW"/>
</dbReference>
<evidence type="ECO:0000256" key="1">
    <source>
        <dbReference type="ARBA" id="ARBA00006479"/>
    </source>
</evidence>
<dbReference type="GO" id="GO:0004340">
    <property type="term" value="F:glucokinase activity"/>
    <property type="evidence" value="ECO:0007669"/>
    <property type="project" value="UniProtKB-EC"/>
</dbReference>
<name>A0A1G9YZY3_9ACTO</name>
<sequence length="314" mass="31947">MALSIGVDVGGTKIAAGVVDEEGKVLATARRDSPATNRESIFATIADLANELAAQYEVEAIGVGAAGFTSSDRNTMVYGTNLDWTGARIADEIAARTGKKVVVENDANAAGWAEARFGGGKGARNVLVVTLGTGVGGAVIIDGRLVRGAAGFAAEIGHINIVPDGRPCGCGQRGCLERYGSGTALGVNGWELAKFQPDYAARIIELSGGDQNKISGKAVTAAAREGDPAALECYARLGSALGVGLADLCAVLDPEVIVLAGGLTEAGDILLDPVRASFAEHLTARAHRPEIPIVISTSGQEAGLIGAADLARQD</sequence>
<dbReference type="RefSeq" id="WP_092612223.1">
    <property type="nucleotide sequence ID" value="NZ_FNHU01000015.1"/>
</dbReference>
<dbReference type="EMBL" id="FNHU01000015">
    <property type="protein sequence ID" value="SDN14722.1"/>
    <property type="molecule type" value="Genomic_DNA"/>
</dbReference>
<evidence type="ECO:0000256" key="3">
    <source>
        <dbReference type="ARBA" id="ARBA00014701"/>
    </source>
</evidence>
<dbReference type="PANTHER" id="PTHR18964">
    <property type="entry name" value="ROK (REPRESSOR, ORF, KINASE) FAMILY"/>
    <property type="match status" value="1"/>
</dbReference>
<dbReference type="EC" id="2.7.1.2" evidence="2"/>
<protein>
    <recommendedName>
        <fullName evidence="3">Glucokinase</fullName>
        <ecNumber evidence="2">2.7.1.2</ecNumber>
    </recommendedName>
    <alternativeName>
        <fullName evidence="8">Glucose kinase</fullName>
    </alternativeName>
</protein>
<dbReference type="SUPFAM" id="SSF53067">
    <property type="entry name" value="Actin-like ATPase domain"/>
    <property type="match status" value="1"/>
</dbReference>
<comment type="similarity">
    <text evidence="1">Belongs to the ROK (NagC/XylR) family.</text>
</comment>
<dbReference type="AlphaFoldDB" id="A0A1G9YZY3"/>
<keyword evidence="5" id="KW-0547">Nucleotide-binding</keyword>
<keyword evidence="6 9" id="KW-0418">Kinase</keyword>
<evidence type="ECO:0000256" key="6">
    <source>
        <dbReference type="ARBA" id="ARBA00022777"/>
    </source>
</evidence>
<evidence type="ECO:0000256" key="8">
    <source>
        <dbReference type="ARBA" id="ARBA00032386"/>
    </source>
</evidence>
<dbReference type="InterPro" id="IPR004654">
    <property type="entry name" value="ROK_glcA"/>
</dbReference>
<accession>A0A1G9YZY3</accession>
<dbReference type="PROSITE" id="PS01125">
    <property type="entry name" value="ROK"/>
    <property type="match status" value="1"/>
</dbReference>
<dbReference type="InterPro" id="IPR049874">
    <property type="entry name" value="ROK_cs"/>
</dbReference>
<dbReference type="OrthoDB" id="9810372at2"/>
<keyword evidence="7" id="KW-0067">ATP-binding</keyword>
<dbReference type="Proteomes" id="UP000199671">
    <property type="component" value="Unassembled WGS sequence"/>
</dbReference>
<dbReference type="GO" id="GO:0005737">
    <property type="term" value="C:cytoplasm"/>
    <property type="evidence" value="ECO:0007669"/>
    <property type="project" value="InterPro"/>
</dbReference>
<evidence type="ECO:0000256" key="7">
    <source>
        <dbReference type="ARBA" id="ARBA00022840"/>
    </source>
</evidence>
<evidence type="ECO:0000256" key="4">
    <source>
        <dbReference type="ARBA" id="ARBA00022679"/>
    </source>
</evidence>
<dbReference type="PANTHER" id="PTHR18964:SF173">
    <property type="entry name" value="GLUCOKINASE"/>
    <property type="match status" value="1"/>
</dbReference>